<gene>
    <name evidence="2" type="ORF">SCOCK_60238</name>
</gene>
<dbReference type="AlphaFoldDB" id="A0A9W4EAX0"/>
<organism evidence="2 3">
    <name type="scientific">Actinacidiphila cocklensis</name>
    <dbReference type="NCBI Taxonomy" id="887465"/>
    <lineage>
        <taxon>Bacteria</taxon>
        <taxon>Bacillati</taxon>
        <taxon>Actinomycetota</taxon>
        <taxon>Actinomycetes</taxon>
        <taxon>Kitasatosporales</taxon>
        <taxon>Streptomycetaceae</taxon>
        <taxon>Actinacidiphila</taxon>
    </lineage>
</organism>
<evidence type="ECO:0000313" key="3">
    <source>
        <dbReference type="Proteomes" id="UP001152519"/>
    </source>
</evidence>
<protein>
    <submittedName>
        <fullName evidence="2">Uncharacterized protein</fullName>
    </submittedName>
</protein>
<accession>A0A9W4EAX0</accession>
<feature type="region of interest" description="Disordered" evidence="1">
    <location>
        <begin position="30"/>
        <end position="108"/>
    </location>
</feature>
<evidence type="ECO:0000313" key="2">
    <source>
        <dbReference type="EMBL" id="CAG6397905.1"/>
    </source>
</evidence>
<reference evidence="2" key="1">
    <citation type="submission" date="2021-05" db="EMBL/GenBank/DDBJ databases">
        <authorList>
            <person name="Arsene-Ploetze F."/>
        </authorList>
    </citation>
    <scope>NUCLEOTIDE SEQUENCE</scope>
    <source>
        <strain evidence="2">DSM 42138</strain>
    </source>
</reference>
<dbReference type="Proteomes" id="UP001152519">
    <property type="component" value="Unassembled WGS sequence"/>
</dbReference>
<name>A0A9W4EAX0_9ACTN</name>
<dbReference type="EMBL" id="CAJSLV010000092">
    <property type="protein sequence ID" value="CAG6397905.1"/>
    <property type="molecule type" value="Genomic_DNA"/>
</dbReference>
<comment type="caution">
    <text evidence="2">The sequence shown here is derived from an EMBL/GenBank/DDBJ whole genome shotgun (WGS) entry which is preliminary data.</text>
</comment>
<proteinExistence type="predicted"/>
<evidence type="ECO:0000256" key="1">
    <source>
        <dbReference type="SAM" id="MobiDB-lite"/>
    </source>
</evidence>
<feature type="compositionally biased region" description="Basic and acidic residues" evidence="1">
    <location>
        <begin position="31"/>
        <end position="55"/>
    </location>
</feature>
<sequence>MTHMAGGSLPSRCRQTGLQTVMSMCATIKEAAVRRPDRRGRDHPAGHPPRGHGEPRLGTGSHVTRSRKGRPAGAPAPLPDRVSLGIPLPRAAEDSEGGANSGDCRRGQQIRRQLYGPGRLPCHGAYRGLHVQFLVQEGGRL</sequence>
<keyword evidence="3" id="KW-1185">Reference proteome</keyword>